<feature type="region of interest" description="Disordered" evidence="1">
    <location>
        <begin position="1"/>
        <end position="30"/>
    </location>
</feature>
<evidence type="ECO:0000256" key="1">
    <source>
        <dbReference type="SAM" id="MobiDB-lite"/>
    </source>
</evidence>
<proteinExistence type="predicted"/>
<dbReference type="EMBL" id="JAWJWE010000038">
    <property type="protein sequence ID" value="KAK6622830.1"/>
    <property type="molecule type" value="Genomic_DNA"/>
</dbReference>
<name>A0AAN8NU13_POLSC</name>
<evidence type="ECO:0000313" key="2">
    <source>
        <dbReference type="EMBL" id="KAK6622830.1"/>
    </source>
</evidence>
<organism evidence="2 3">
    <name type="scientific">Polyplax serrata</name>
    <name type="common">Common mouse louse</name>
    <dbReference type="NCBI Taxonomy" id="468196"/>
    <lineage>
        <taxon>Eukaryota</taxon>
        <taxon>Metazoa</taxon>
        <taxon>Ecdysozoa</taxon>
        <taxon>Arthropoda</taxon>
        <taxon>Hexapoda</taxon>
        <taxon>Insecta</taxon>
        <taxon>Pterygota</taxon>
        <taxon>Neoptera</taxon>
        <taxon>Paraneoptera</taxon>
        <taxon>Psocodea</taxon>
        <taxon>Troctomorpha</taxon>
        <taxon>Phthiraptera</taxon>
        <taxon>Anoplura</taxon>
        <taxon>Polyplacidae</taxon>
        <taxon>Polyplax</taxon>
    </lineage>
</organism>
<protein>
    <submittedName>
        <fullName evidence="2">Uncharacterized protein</fullName>
    </submittedName>
</protein>
<sequence>MADSHGFKMGSLADHSTVEGDKQETSGVSRPERLPVSWTYLDFQVATHWFIQAKQHDVCVQITARHNHIVIE</sequence>
<accession>A0AAN8NU13</accession>
<dbReference type="Proteomes" id="UP001372834">
    <property type="component" value="Unassembled WGS sequence"/>
</dbReference>
<evidence type="ECO:0000313" key="3">
    <source>
        <dbReference type="Proteomes" id="UP001372834"/>
    </source>
</evidence>
<reference evidence="2 3" key="1">
    <citation type="submission" date="2023-10" db="EMBL/GenBank/DDBJ databases">
        <title>Genomes of two closely related lineages of the louse Polyplax serrata with different host specificities.</title>
        <authorList>
            <person name="Martinu J."/>
            <person name="Tarabai H."/>
            <person name="Stefka J."/>
            <person name="Hypsa V."/>
        </authorList>
    </citation>
    <scope>NUCLEOTIDE SEQUENCE [LARGE SCALE GENOMIC DNA]</scope>
    <source>
        <strain evidence="2">HR10_N</strain>
    </source>
</reference>
<comment type="caution">
    <text evidence="2">The sequence shown here is derived from an EMBL/GenBank/DDBJ whole genome shotgun (WGS) entry which is preliminary data.</text>
</comment>
<dbReference type="AlphaFoldDB" id="A0AAN8NU13"/>
<gene>
    <name evidence="2" type="ORF">RUM43_008673</name>
</gene>